<keyword evidence="1" id="KW-0418">Kinase</keyword>
<keyword evidence="1" id="KW-0808">Transferase</keyword>
<dbReference type="GO" id="GO:0016301">
    <property type="term" value="F:kinase activity"/>
    <property type="evidence" value="ECO:0007669"/>
    <property type="project" value="UniProtKB-KW"/>
</dbReference>
<dbReference type="InterPro" id="IPR048444">
    <property type="entry name" value="DNMK"/>
</dbReference>
<dbReference type="EMBL" id="MN096379">
    <property type="protein sequence ID" value="QDK03782.1"/>
    <property type="molecule type" value="Genomic_DNA"/>
</dbReference>
<proteinExistence type="predicted"/>
<protein>
    <submittedName>
        <fullName evidence="1">Deoxynucleoside monophosphate kinase</fullName>
    </submittedName>
</protein>
<gene>
    <name evidence="1" type="primary">58</name>
    <name evidence="1" type="ORF">SEA_YASDNIL_58</name>
</gene>
<name>A0A514U4A5_9CAUD</name>
<dbReference type="InterPro" id="IPR027417">
    <property type="entry name" value="P-loop_NTPase"/>
</dbReference>
<dbReference type="GeneID" id="64472410"/>
<dbReference type="KEGG" id="vg:64472410"/>
<dbReference type="Proteomes" id="UP000317811">
    <property type="component" value="Segment"/>
</dbReference>
<sequence length="197" mass="22167">MTLLVGLSGYARSGKNEAANALVSGGWRQAAFADKLRDFLYAVNPKIKTWPDTPPYELRRVIDTWGWEQAKDRFPEVRELLQRTGTEAGREILGENVWVNALLGGFDRENDALVVTDVRFPNEADAIRERGGTLIRVERPGVLPKRASDGTVHRSETALDRYGFDHVIVNDMSVEYLHGQVMLATFAGPQRSLLTRW</sequence>
<keyword evidence="2" id="KW-1185">Reference proteome</keyword>
<reference evidence="1 2" key="1">
    <citation type="submission" date="2019-06" db="EMBL/GenBank/DDBJ databases">
        <authorList>
            <person name="Phetasavong A."/>
            <person name="Knapp S.J."/>
            <person name="Scott T.S."/>
            <person name="Nayek S."/>
            <person name="Layton S.R."/>
            <person name="Kim T."/>
            <person name="Hughes L.E."/>
            <person name="Garlena R.A."/>
            <person name="Russell D.A."/>
            <person name="Pope W.H."/>
            <person name="Jacobs-Sera D."/>
            <person name="Hatfull G.F."/>
        </authorList>
    </citation>
    <scope>NUCLEOTIDE SEQUENCE [LARGE SCALE GENOMIC DNA]</scope>
</reference>
<accession>A0A514U4A5</accession>
<organism evidence="1 2">
    <name type="scientific">Streptomyces phage Yasdnil</name>
    <dbReference type="NCBI Taxonomy" id="2593360"/>
    <lineage>
        <taxon>Viruses</taxon>
        <taxon>Duplodnaviria</taxon>
        <taxon>Heunggongvirae</taxon>
        <taxon>Uroviricota</taxon>
        <taxon>Caudoviricetes</taxon>
        <taxon>Arquatrovirinae</taxon>
        <taxon>Likavirus</taxon>
        <taxon>Likavirus yasdnil</taxon>
    </lineage>
</organism>
<dbReference type="Pfam" id="PF21448">
    <property type="entry name" value="DNMK"/>
    <property type="match status" value="1"/>
</dbReference>
<evidence type="ECO:0000313" key="1">
    <source>
        <dbReference type="EMBL" id="QDK03782.1"/>
    </source>
</evidence>
<dbReference type="RefSeq" id="YP_010056465.1">
    <property type="nucleotide sequence ID" value="NC_054678.1"/>
</dbReference>
<dbReference type="SUPFAM" id="SSF52540">
    <property type="entry name" value="P-loop containing nucleoside triphosphate hydrolases"/>
    <property type="match status" value="1"/>
</dbReference>
<dbReference type="Gene3D" id="3.40.50.300">
    <property type="entry name" value="P-loop containing nucleotide triphosphate hydrolases"/>
    <property type="match status" value="1"/>
</dbReference>
<evidence type="ECO:0000313" key="2">
    <source>
        <dbReference type="Proteomes" id="UP000317811"/>
    </source>
</evidence>